<dbReference type="GO" id="GO:0004124">
    <property type="term" value="F:cysteine synthase activity"/>
    <property type="evidence" value="ECO:0007669"/>
    <property type="project" value="UniProtKB-EC"/>
</dbReference>
<evidence type="ECO:0000259" key="5">
    <source>
        <dbReference type="Pfam" id="PF00291"/>
    </source>
</evidence>
<evidence type="ECO:0000256" key="1">
    <source>
        <dbReference type="ARBA" id="ARBA00001933"/>
    </source>
</evidence>
<accession>A0ABU1J973</accession>
<proteinExistence type="predicted"/>
<dbReference type="InterPro" id="IPR023927">
    <property type="entry name" value="SbnA"/>
</dbReference>
<evidence type="ECO:0000313" key="6">
    <source>
        <dbReference type="EMBL" id="MDR6268690.1"/>
    </source>
</evidence>
<comment type="cofactor">
    <cofactor evidence="1">
        <name>pyridoxal 5'-phosphate</name>
        <dbReference type="ChEBI" id="CHEBI:597326"/>
    </cofactor>
</comment>
<dbReference type="RefSeq" id="WP_309796495.1">
    <property type="nucleotide sequence ID" value="NZ_BAAAHY010000006.1"/>
</dbReference>
<evidence type="ECO:0000256" key="2">
    <source>
        <dbReference type="ARBA" id="ARBA00011738"/>
    </source>
</evidence>
<reference evidence="6 7" key="1">
    <citation type="submission" date="2023-07" db="EMBL/GenBank/DDBJ databases">
        <title>Sequencing the genomes of 1000 actinobacteria strains.</title>
        <authorList>
            <person name="Klenk H.-P."/>
        </authorList>
    </citation>
    <scope>NUCLEOTIDE SEQUENCE [LARGE SCALE GENOMIC DNA]</scope>
    <source>
        <strain evidence="6 7">DSM 14555</strain>
    </source>
</reference>
<protein>
    <submittedName>
        <fullName evidence="6">Cysteine synthase A</fullName>
        <ecNumber evidence="6">2.5.1.47</ecNumber>
    </submittedName>
</protein>
<dbReference type="Proteomes" id="UP001185069">
    <property type="component" value="Unassembled WGS sequence"/>
</dbReference>
<comment type="subunit">
    <text evidence="2">Homodimer.</text>
</comment>
<dbReference type="Gene3D" id="3.40.50.1100">
    <property type="match status" value="2"/>
</dbReference>
<dbReference type="PANTHER" id="PTHR10314">
    <property type="entry name" value="CYSTATHIONINE BETA-SYNTHASE"/>
    <property type="match status" value="1"/>
</dbReference>
<keyword evidence="4" id="KW-0663">Pyridoxal phosphate</keyword>
<dbReference type="SUPFAM" id="SSF53686">
    <property type="entry name" value="Tryptophan synthase beta subunit-like PLP-dependent enzymes"/>
    <property type="match status" value="1"/>
</dbReference>
<dbReference type="NCBIfam" id="TIGR03945">
    <property type="entry name" value="PLP_SbnA_fam"/>
    <property type="match status" value="1"/>
</dbReference>
<feature type="domain" description="Tryptophan synthase beta chain-like PALP" evidence="5">
    <location>
        <begin position="14"/>
        <end position="276"/>
    </location>
</feature>
<keyword evidence="7" id="KW-1185">Reference proteome</keyword>
<dbReference type="EMBL" id="JAVDQF010000001">
    <property type="protein sequence ID" value="MDR6268690.1"/>
    <property type="molecule type" value="Genomic_DNA"/>
</dbReference>
<gene>
    <name evidence="6" type="ORF">JOE69_000928</name>
</gene>
<dbReference type="CDD" id="cd01561">
    <property type="entry name" value="CBS_like"/>
    <property type="match status" value="1"/>
</dbReference>
<dbReference type="EC" id="2.5.1.47" evidence="6"/>
<dbReference type="Pfam" id="PF00291">
    <property type="entry name" value="PALP"/>
    <property type="match status" value="1"/>
</dbReference>
<dbReference type="InterPro" id="IPR050214">
    <property type="entry name" value="Cys_Synth/Cystath_Beta-Synth"/>
</dbReference>
<dbReference type="InterPro" id="IPR001926">
    <property type="entry name" value="TrpB-like_PALP"/>
</dbReference>
<name>A0ABU1J973_9MICC</name>
<keyword evidence="3 6" id="KW-0808">Transferase</keyword>
<organism evidence="6 7">
    <name type="scientific">Arthrobacter russicus</name>
    <dbReference type="NCBI Taxonomy" id="172040"/>
    <lineage>
        <taxon>Bacteria</taxon>
        <taxon>Bacillati</taxon>
        <taxon>Actinomycetota</taxon>
        <taxon>Actinomycetes</taxon>
        <taxon>Micrococcales</taxon>
        <taxon>Micrococcaceae</taxon>
        <taxon>Arthrobacter</taxon>
    </lineage>
</organism>
<evidence type="ECO:0000256" key="3">
    <source>
        <dbReference type="ARBA" id="ARBA00022679"/>
    </source>
</evidence>
<comment type="caution">
    <text evidence="6">The sequence shown here is derived from an EMBL/GenBank/DDBJ whole genome shotgun (WGS) entry which is preliminary data.</text>
</comment>
<dbReference type="InterPro" id="IPR036052">
    <property type="entry name" value="TrpB-like_PALP_sf"/>
</dbReference>
<sequence length="321" mass="34583">MPTAFNTRDLYVDLTRRIGIPLHLKCEGFNFAGSIKLKPAIAMVQAAERAGRLKPGGLLIESSSGNLGLALSIIAADRGYQFLCVTDDRCNPATVAAMRAYGTSVEIITDPDPEGGYLAARLRRVDELLAENPGSLWLDQYRNYENWLSHYRSTASEIAEAYPNLRYLFVGAGTTGTVSGCARYMLDHYPSVQVIGVDSSGSVNFGTPSAPRQIPGLGSGIPPHHLDLSDLADTVLVDEIDTIRMCRRLARTGLLFGGSTGTVVAGAERWLAGRSDVVAGEAVTLAPDLGERYLGSIYDDAWVTARFPELACELQDLQAAQ</sequence>
<evidence type="ECO:0000256" key="4">
    <source>
        <dbReference type="ARBA" id="ARBA00022898"/>
    </source>
</evidence>
<evidence type="ECO:0000313" key="7">
    <source>
        <dbReference type="Proteomes" id="UP001185069"/>
    </source>
</evidence>